<dbReference type="InterPro" id="IPR013096">
    <property type="entry name" value="Cupin_2"/>
</dbReference>
<dbReference type="PANTHER" id="PTHR36440:SF1">
    <property type="entry name" value="PUTATIVE (AFU_ORTHOLOGUE AFUA_8G07350)-RELATED"/>
    <property type="match status" value="1"/>
</dbReference>
<gene>
    <name evidence="2" type="ORF">CR165_23505</name>
</gene>
<organism evidence="2 3">
    <name type="scientific">Teichococcus aestuarii</name>
    <dbReference type="NCBI Taxonomy" id="568898"/>
    <lineage>
        <taxon>Bacteria</taxon>
        <taxon>Pseudomonadati</taxon>
        <taxon>Pseudomonadota</taxon>
        <taxon>Alphaproteobacteria</taxon>
        <taxon>Acetobacterales</taxon>
        <taxon>Roseomonadaceae</taxon>
        <taxon>Roseomonas</taxon>
    </lineage>
</organism>
<dbReference type="PANTHER" id="PTHR36440">
    <property type="entry name" value="PUTATIVE (AFU_ORTHOLOGUE AFUA_8G07350)-RELATED"/>
    <property type="match status" value="1"/>
</dbReference>
<comment type="caution">
    <text evidence="2">The sequence shown here is derived from an EMBL/GenBank/DDBJ whole genome shotgun (WGS) entry which is preliminary data.</text>
</comment>
<keyword evidence="3" id="KW-1185">Reference proteome</keyword>
<dbReference type="Pfam" id="PF07883">
    <property type="entry name" value="Cupin_2"/>
    <property type="match status" value="1"/>
</dbReference>
<dbReference type="AlphaFoldDB" id="A0A2U1UXI3"/>
<dbReference type="InterPro" id="IPR014710">
    <property type="entry name" value="RmlC-like_jellyroll"/>
</dbReference>
<evidence type="ECO:0000313" key="3">
    <source>
        <dbReference type="Proteomes" id="UP000245048"/>
    </source>
</evidence>
<evidence type="ECO:0000259" key="1">
    <source>
        <dbReference type="Pfam" id="PF07883"/>
    </source>
</evidence>
<dbReference type="InterPro" id="IPR053146">
    <property type="entry name" value="QDO-like"/>
</dbReference>
<reference evidence="3" key="1">
    <citation type="submission" date="2017-10" db="EMBL/GenBank/DDBJ databases">
        <authorList>
            <person name="Toshchakov S.V."/>
            <person name="Goeva M.A."/>
        </authorList>
    </citation>
    <scope>NUCLEOTIDE SEQUENCE [LARGE SCALE GENOMIC DNA]</scope>
    <source>
        <strain evidence="3">JR1/69-1-13</strain>
    </source>
</reference>
<accession>A0A2U1UXI3</accession>
<dbReference type="InterPro" id="IPR011051">
    <property type="entry name" value="RmlC_Cupin_sf"/>
</dbReference>
<proteinExistence type="predicted"/>
<dbReference type="SUPFAM" id="SSF51182">
    <property type="entry name" value="RmlC-like cupins"/>
    <property type="match status" value="1"/>
</dbReference>
<evidence type="ECO:0000313" key="2">
    <source>
        <dbReference type="EMBL" id="PWC26385.1"/>
    </source>
</evidence>
<dbReference type="RefSeq" id="WP_109519348.1">
    <property type="nucleotide sequence ID" value="NZ_PDOA01000045.1"/>
</dbReference>
<dbReference type="Gene3D" id="2.60.120.10">
    <property type="entry name" value="Jelly Rolls"/>
    <property type="match status" value="1"/>
</dbReference>
<sequence>MLDTMKGKAVATLAAGEGEMLDVFGASMVVKADPARSGFFLADHVVPPGYFVPLHSHAEEEVLFILDGALTLLDGTGERQGGPGETVHLPRGVAHGFRNDTARPARLLVALWPGRQGLAMFRHLSRAGRAAPGGLTPLEIIAICAQHGVTMG</sequence>
<dbReference type="OrthoDB" id="9791637at2"/>
<name>A0A2U1UXI3_9PROT</name>
<dbReference type="Proteomes" id="UP000245048">
    <property type="component" value="Unassembled WGS sequence"/>
</dbReference>
<dbReference type="EMBL" id="PDOA01000045">
    <property type="protein sequence ID" value="PWC26385.1"/>
    <property type="molecule type" value="Genomic_DNA"/>
</dbReference>
<feature type="domain" description="Cupin type-2" evidence="1">
    <location>
        <begin position="45"/>
        <end position="109"/>
    </location>
</feature>
<protein>
    <recommendedName>
        <fullName evidence="1">Cupin type-2 domain-containing protein</fullName>
    </recommendedName>
</protein>